<protein>
    <submittedName>
        <fullName evidence="1">Uncharacterized protein</fullName>
    </submittedName>
</protein>
<evidence type="ECO:0000313" key="1">
    <source>
        <dbReference type="EMBL" id="PIM52112.1"/>
    </source>
</evidence>
<evidence type="ECO:0000313" key="2">
    <source>
        <dbReference type="Proteomes" id="UP000231501"/>
    </source>
</evidence>
<keyword evidence="2" id="KW-1185">Reference proteome</keyword>
<proteinExistence type="predicted"/>
<dbReference type="AlphaFoldDB" id="A0A2G9C6Z3"/>
<reference evidence="1 2" key="1">
    <citation type="submission" date="2017-11" db="EMBL/GenBank/DDBJ databases">
        <title>Draft genome sequence of Mitsuaria sp. HWN-4.</title>
        <authorList>
            <person name="Gundlapally S.R."/>
        </authorList>
    </citation>
    <scope>NUCLEOTIDE SEQUENCE [LARGE SCALE GENOMIC DNA]</scope>
    <source>
        <strain evidence="1 2">HWN-4</strain>
    </source>
</reference>
<dbReference type="EMBL" id="PEOG01000045">
    <property type="protein sequence ID" value="PIM52112.1"/>
    <property type="molecule type" value="Genomic_DNA"/>
</dbReference>
<dbReference type="Proteomes" id="UP000231501">
    <property type="component" value="Unassembled WGS sequence"/>
</dbReference>
<gene>
    <name evidence="1" type="ORF">CS062_16285</name>
</gene>
<sequence>MHQVAVLARDHDGAERTIRRVLEEHLGGGAGVVAAFLAAGGQAYGVGSPPSAAARPWRDAELAALDAAHLEFPALVLRLDGEDLDEALAEEFVSIEPLQITGPATAADATDRSQGRQL</sequence>
<organism evidence="1 2">
    <name type="scientific">Roseateles chitinivorans</name>
    <dbReference type="NCBI Taxonomy" id="2917965"/>
    <lineage>
        <taxon>Bacteria</taxon>
        <taxon>Pseudomonadati</taxon>
        <taxon>Pseudomonadota</taxon>
        <taxon>Betaproteobacteria</taxon>
        <taxon>Burkholderiales</taxon>
        <taxon>Sphaerotilaceae</taxon>
        <taxon>Roseateles</taxon>
    </lineage>
</organism>
<comment type="caution">
    <text evidence="1">The sequence shown here is derived from an EMBL/GenBank/DDBJ whole genome shotgun (WGS) entry which is preliminary data.</text>
</comment>
<name>A0A2G9C6Z3_9BURK</name>
<accession>A0A2G9C6Z3</accession>